<feature type="transmembrane region" description="Helical" evidence="6">
    <location>
        <begin position="71"/>
        <end position="89"/>
    </location>
</feature>
<evidence type="ECO:0000256" key="3">
    <source>
        <dbReference type="ARBA" id="ARBA00022692"/>
    </source>
</evidence>
<evidence type="ECO:0000256" key="5">
    <source>
        <dbReference type="ARBA" id="ARBA00023136"/>
    </source>
</evidence>
<proteinExistence type="predicted"/>
<evidence type="ECO:0000313" key="8">
    <source>
        <dbReference type="Proteomes" id="UP000192783"/>
    </source>
</evidence>
<keyword evidence="3 6" id="KW-0812">Transmembrane</keyword>
<gene>
    <name evidence="7" type="ORF">SAMN02746041_02068</name>
</gene>
<dbReference type="Pfam" id="PF01810">
    <property type="entry name" value="LysE"/>
    <property type="match status" value="1"/>
</dbReference>
<feature type="transmembrane region" description="Helical" evidence="6">
    <location>
        <begin position="43"/>
        <end position="64"/>
    </location>
</feature>
<feature type="transmembrane region" description="Helical" evidence="6">
    <location>
        <begin position="148"/>
        <end position="168"/>
    </location>
</feature>
<accession>A0A1W1XL96</accession>
<dbReference type="GO" id="GO:0006865">
    <property type="term" value="P:amino acid transport"/>
    <property type="evidence" value="ECO:0007669"/>
    <property type="project" value="InterPro"/>
</dbReference>
<dbReference type="GO" id="GO:0005886">
    <property type="term" value="C:plasma membrane"/>
    <property type="evidence" value="ECO:0007669"/>
    <property type="project" value="UniProtKB-SubCell"/>
</dbReference>
<evidence type="ECO:0000313" key="7">
    <source>
        <dbReference type="EMBL" id="SMC24632.1"/>
    </source>
</evidence>
<evidence type="ECO:0000256" key="6">
    <source>
        <dbReference type="SAM" id="Phobius"/>
    </source>
</evidence>
<dbReference type="RefSeq" id="WP_212636903.1">
    <property type="nucleotide sequence ID" value="NZ_FWXF01000010.1"/>
</dbReference>
<keyword evidence="2" id="KW-1003">Cell membrane</keyword>
<evidence type="ECO:0000256" key="4">
    <source>
        <dbReference type="ARBA" id="ARBA00022989"/>
    </source>
</evidence>
<dbReference type="EMBL" id="FWXF01000010">
    <property type="protein sequence ID" value="SMC24632.1"/>
    <property type="molecule type" value="Genomic_DNA"/>
</dbReference>
<dbReference type="AlphaFoldDB" id="A0A1W1XL96"/>
<reference evidence="7 8" key="1">
    <citation type="submission" date="2017-04" db="EMBL/GenBank/DDBJ databases">
        <authorList>
            <person name="Afonso C.L."/>
            <person name="Miller P.J."/>
            <person name="Scott M.A."/>
            <person name="Spackman E."/>
            <person name="Goraichik I."/>
            <person name="Dimitrov K.M."/>
            <person name="Suarez D.L."/>
            <person name="Swayne D.E."/>
        </authorList>
    </citation>
    <scope>NUCLEOTIDE SEQUENCE [LARGE SCALE GENOMIC DNA]</scope>
    <source>
        <strain evidence="7 8">DSM 13146</strain>
    </source>
</reference>
<keyword evidence="8" id="KW-1185">Reference proteome</keyword>
<dbReference type="PANTHER" id="PTHR38825">
    <property type="entry name" value="LYSINE EXPORTER PROTEIN (LYSE/YGGA)"/>
    <property type="match status" value="1"/>
</dbReference>
<sequence length="218" mass="23162">MMELLAVGAGSFTVALSGALMPGPLFTVTIAESTRRGFRAGPLLMTGHSLLELAVVVAVVLGLGPYLKMPAVMALIALLGGGFLVFMGADMVRSAAGLSLDLAVHDPQSPPKGRHPVLLGALASLSNPYWTLWWATIGLGYLVASMKLGVWGIGAFFLGHIAADYAWYSLLSLGVSKGTRFMGDGSYRWIVRCCGVFLVFFGAWFLWAAKGFLTCWLA</sequence>
<evidence type="ECO:0000256" key="1">
    <source>
        <dbReference type="ARBA" id="ARBA00004651"/>
    </source>
</evidence>
<feature type="transmembrane region" description="Helical" evidence="6">
    <location>
        <begin position="189"/>
        <end position="209"/>
    </location>
</feature>
<dbReference type="STRING" id="1121390.SAMN02746041_02068"/>
<organism evidence="7 8">
    <name type="scientific">Desulfacinum hydrothermale DSM 13146</name>
    <dbReference type="NCBI Taxonomy" id="1121390"/>
    <lineage>
        <taxon>Bacteria</taxon>
        <taxon>Pseudomonadati</taxon>
        <taxon>Thermodesulfobacteriota</taxon>
        <taxon>Syntrophobacteria</taxon>
        <taxon>Syntrophobacterales</taxon>
        <taxon>Syntrophobacteraceae</taxon>
        <taxon>Desulfacinum</taxon>
    </lineage>
</organism>
<keyword evidence="4 6" id="KW-1133">Transmembrane helix</keyword>
<comment type="subcellular location">
    <subcellularLocation>
        <location evidence="1">Cell membrane</location>
        <topology evidence="1">Multi-pass membrane protein</topology>
    </subcellularLocation>
</comment>
<keyword evidence="5 6" id="KW-0472">Membrane</keyword>
<dbReference type="Proteomes" id="UP000192783">
    <property type="component" value="Unassembled WGS sequence"/>
</dbReference>
<protein>
    <submittedName>
        <fullName evidence="7">Threonine/homoserine/homoserine lactone efflux protein</fullName>
    </submittedName>
</protein>
<dbReference type="InterPro" id="IPR001123">
    <property type="entry name" value="LeuE-type"/>
</dbReference>
<dbReference type="PANTHER" id="PTHR38825:SF1">
    <property type="entry name" value="TRANSPORTER, LYSE FAMILY"/>
    <property type="match status" value="1"/>
</dbReference>
<evidence type="ECO:0000256" key="2">
    <source>
        <dbReference type="ARBA" id="ARBA00022475"/>
    </source>
</evidence>
<name>A0A1W1XL96_9BACT</name>